<dbReference type="EMBL" id="MCFD01000009">
    <property type="protein sequence ID" value="ORX68827.1"/>
    <property type="molecule type" value="Genomic_DNA"/>
</dbReference>
<keyword evidence="3" id="KW-1133">Transmembrane helix</keyword>
<dbReference type="RefSeq" id="XP_040742609.1">
    <property type="nucleotide sequence ID" value="XM_040883941.1"/>
</dbReference>
<dbReference type="InterPro" id="IPR036259">
    <property type="entry name" value="MFS_trans_sf"/>
</dbReference>
<sequence>MAMSLFTNARNTLCRRRTDGKPKNMGVLVVFCSFLVLSLGPGMLNAFGVYEEEYDRLYDSKDEDYEKWPLGSPVIFIGVLQILLAQGMGFIGGRAAQRFGPGPTVFIGGILISLGLFSASYAKQVWQLCLTQGVVFGTGVMLTWIPAASAPSSWFTKNKGLATGITHMGLGIGGLVFSPLTRFLLERTGTSGSLRWLSLVALIGVTLASLGVHSKKHERVSDLVISSVRWSKRLESEFECLPEDGFDSDQEVDYPQYCRQSRMLLCGDTMRNSEEGGGGEILPPREKSQRF</sequence>
<evidence type="ECO:0000313" key="4">
    <source>
        <dbReference type="EMBL" id="ORX68827.1"/>
    </source>
</evidence>
<feature type="transmembrane region" description="Helical" evidence="3">
    <location>
        <begin position="160"/>
        <end position="181"/>
    </location>
</feature>
<dbReference type="Gene3D" id="1.20.1250.20">
    <property type="entry name" value="MFS general substrate transporter like domains"/>
    <property type="match status" value="1"/>
</dbReference>
<reference evidence="4 5" key="1">
    <citation type="submission" date="2016-07" db="EMBL/GenBank/DDBJ databases">
        <title>Pervasive Adenine N6-methylation of Active Genes in Fungi.</title>
        <authorList>
            <consortium name="DOE Joint Genome Institute"/>
            <person name="Mondo S.J."/>
            <person name="Dannebaum R.O."/>
            <person name="Kuo R.C."/>
            <person name="Labutti K."/>
            <person name="Haridas S."/>
            <person name="Kuo A."/>
            <person name="Salamov A."/>
            <person name="Ahrendt S.R."/>
            <person name="Lipzen A."/>
            <person name="Sullivan W."/>
            <person name="Andreopoulos W.B."/>
            <person name="Clum A."/>
            <person name="Lindquist E."/>
            <person name="Daum C."/>
            <person name="Ramamoorthy G.K."/>
            <person name="Gryganskyi A."/>
            <person name="Culley D."/>
            <person name="Magnuson J.K."/>
            <person name="James T.Y."/>
            <person name="O'Malley M.A."/>
            <person name="Stajich J.E."/>
            <person name="Spatafora J.W."/>
            <person name="Visel A."/>
            <person name="Grigoriev I.V."/>
        </authorList>
    </citation>
    <scope>NUCLEOTIDE SEQUENCE [LARGE SCALE GENOMIC DNA]</scope>
    <source>
        <strain evidence="4 5">ATCC 12442</strain>
    </source>
</reference>
<dbReference type="GO" id="GO:0022857">
    <property type="term" value="F:transmembrane transporter activity"/>
    <property type="evidence" value="ECO:0007669"/>
    <property type="project" value="InterPro"/>
</dbReference>
<dbReference type="OrthoDB" id="6499973at2759"/>
<evidence type="ECO:0000256" key="1">
    <source>
        <dbReference type="ARBA" id="ARBA00004141"/>
    </source>
</evidence>
<name>A0A1Y1W5P4_9FUNG</name>
<evidence type="ECO:0008006" key="6">
    <source>
        <dbReference type="Google" id="ProtNLM"/>
    </source>
</evidence>
<feature type="transmembrane region" description="Helical" evidence="3">
    <location>
        <begin position="99"/>
        <end position="119"/>
    </location>
</feature>
<evidence type="ECO:0000256" key="3">
    <source>
        <dbReference type="SAM" id="Phobius"/>
    </source>
</evidence>
<feature type="transmembrane region" description="Helical" evidence="3">
    <location>
        <begin position="125"/>
        <end position="148"/>
    </location>
</feature>
<evidence type="ECO:0000313" key="5">
    <source>
        <dbReference type="Proteomes" id="UP000193922"/>
    </source>
</evidence>
<proteinExistence type="inferred from homology"/>
<comment type="subcellular location">
    <subcellularLocation>
        <location evidence="1">Membrane</location>
        <topology evidence="1">Multi-pass membrane protein</topology>
    </subcellularLocation>
</comment>
<dbReference type="GeneID" id="63800589"/>
<dbReference type="PANTHER" id="PTHR11360:SF284">
    <property type="entry name" value="EG:103B4.3 PROTEIN-RELATED"/>
    <property type="match status" value="1"/>
</dbReference>
<organism evidence="4 5">
    <name type="scientific">Linderina pennispora</name>
    <dbReference type="NCBI Taxonomy" id="61395"/>
    <lineage>
        <taxon>Eukaryota</taxon>
        <taxon>Fungi</taxon>
        <taxon>Fungi incertae sedis</taxon>
        <taxon>Zoopagomycota</taxon>
        <taxon>Kickxellomycotina</taxon>
        <taxon>Kickxellomycetes</taxon>
        <taxon>Kickxellales</taxon>
        <taxon>Kickxellaceae</taxon>
        <taxon>Linderina</taxon>
    </lineage>
</organism>
<dbReference type="STRING" id="61395.A0A1Y1W5P4"/>
<dbReference type="SUPFAM" id="SSF103473">
    <property type="entry name" value="MFS general substrate transporter"/>
    <property type="match status" value="1"/>
</dbReference>
<dbReference type="GO" id="GO:0016020">
    <property type="term" value="C:membrane"/>
    <property type="evidence" value="ECO:0007669"/>
    <property type="project" value="UniProtKB-SubCell"/>
</dbReference>
<keyword evidence="5" id="KW-1185">Reference proteome</keyword>
<feature type="transmembrane region" description="Helical" evidence="3">
    <location>
        <begin position="70"/>
        <end position="92"/>
    </location>
</feature>
<feature type="transmembrane region" description="Helical" evidence="3">
    <location>
        <begin position="193"/>
        <end position="212"/>
    </location>
</feature>
<comment type="similarity">
    <text evidence="2">Belongs to the major facilitator superfamily. Monocarboxylate porter (TC 2.A.1.13) family.</text>
</comment>
<comment type="caution">
    <text evidence="4">The sequence shown here is derived from an EMBL/GenBank/DDBJ whole genome shotgun (WGS) entry which is preliminary data.</text>
</comment>
<dbReference type="PANTHER" id="PTHR11360">
    <property type="entry name" value="MONOCARBOXYLATE TRANSPORTER"/>
    <property type="match status" value="1"/>
</dbReference>
<keyword evidence="3" id="KW-0812">Transmembrane</keyword>
<protein>
    <recommendedName>
        <fullName evidence="6">MFS general substrate transporter</fullName>
    </recommendedName>
</protein>
<dbReference type="Proteomes" id="UP000193922">
    <property type="component" value="Unassembled WGS sequence"/>
</dbReference>
<dbReference type="AlphaFoldDB" id="A0A1Y1W5P4"/>
<evidence type="ECO:0000256" key="2">
    <source>
        <dbReference type="ARBA" id="ARBA00006727"/>
    </source>
</evidence>
<accession>A0A1Y1W5P4</accession>
<dbReference type="InterPro" id="IPR011701">
    <property type="entry name" value="MFS"/>
</dbReference>
<keyword evidence="3" id="KW-0472">Membrane</keyword>
<gene>
    <name evidence="4" type="ORF">DL89DRAFT_184847</name>
</gene>
<dbReference type="Pfam" id="PF07690">
    <property type="entry name" value="MFS_1"/>
    <property type="match status" value="1"/>
</dbReference>
<dbReference type="InterPro" id="IPR050327">
    <property type="entry name" value="Proton-linked_MCT"/>
</dbReference>